<dbReference type="Proteomes" id="UP000744769">
    <property type="component" value="Unassembled WGS sequence"/>
</dbReference>
<evidence type="ECO:0000313" key="3">
    <source>
        <dbReference type="Proteomes" id="UP000744769"/>
    </source>
</evidence>
<feature type="transmembrane region" description="Helical" evidence="1">
    <location>
        <begin position="52"/>
        <end position="77"/>
    </location>
</feature>
<feature type="transmembrane region" description="Helical" evidence="1">
    <location>
        <begin position="139"/>
        <end position="160"/>
    </location>
</feature>
<evidence type="ECO:0000256" key="1">
    <source>
        <dbReference type="SAM" id="Phobius"/>
    </source>
</evidence>
<dbReference type="EMBL" id="JAAOIV010000008">
    <property type="protein sequence ID" value="NHN56383.1"/>
    <property type="molecule type" value="Genomic_DNA"/>
</dbReference>
<accession>A0A967B2K7</accession>
<evidence type="ECO:0000313" key="2">
    <source>
        <dbReference type="EMBL" id="NHN56383.1"/>
    </source>
</evidence>
<keyword evidence="3" id="KW-1185">Reference proteome</keyword>
<organism evidence="2 3">
    <name type="scientific">Metallococcus carri</name>
    <dbReference type="NCBI Taxonomy" id="1656884"/>
    <lineage>
        <taxon>Bacteria</taxon>
        <taxon>Bacillati</taxon>
        <taxon>Actinomycetota</taxon>
        <taxon>Actinomycetes</taxon>
        <taxon>Micrococcales</taxon>
        <taxon>Dermacoccaceae</taxon>
        <taxon>Metallococcus</taxon>
    </lineage>
</organism>
<feature type="transmembrane region" description="Helical" evidence="1">
    <location>
        <begin position="15"/>
        <end position="40"/>
    </location>
</feature>
<feature type="transmembrane region" description="Helical" evidence="1">
    <location>
        <begin position="105"/>
        <end position="127"/>
    </location>
</feature>
<keyword evidence="1" id="KW-1133">Transmembrane helix</keyword>
<protein>
    <submittedName>
        <fullName evidence="2">Uncharacterized protein</fullName>
    </submittedName>
</protein>
<sequence length="185" mass="20163">MTVNGPPGFVRPPGVVWPILAVLTFACAASLNAVVIASTVQDAERYPYADSGAPIMVLALVMLTGWTPLVLLVWPWWASRMSMLCRAPRASLRSISTSLGVRPPLIGWSGWLAVKLLMPCAIALTVWQFVAERHHLSASLVYLQLLIFAAWAGTAIQQLARCQSAVEGLRLQAHWAAPRQWPGAR</sequence>
<name>A0A967B2K7_9MICO</name>
<keyword evidence="1" id="KW-0812">Transmembrane</keyword>
<comment type="caution">
    <text evidence="2">The sequence shown here is derived from an EMBL/GenBank/DDBJ whole genome shotgun (WGS) entry which is preliminary data.</text>
</comment>
<dbReference type="AlphaFoldDB" id="A0A967B2K7"/>
<gene>
    <name evidence="2" type="ORF">G9U51_11400</name>
</gene>
<keyword evidence="1" id="KW-0472">Membrane</keyword>
<proteinExistence type="predicted"/>
<dbReference type="RefSeq" id="WP_166197055.1">
    <property type="nucleotide sequence ID" value="NZ_JAAOIV010000008.1"/>
</dbReference>
<reference evidence="2" key="1">
    <citation type="submission" date="2020-03" db="EMBL/GenBank/DDBJ databases">
        <title>Draft sequencing of Calidifontibacter sp. DB0510.</title>
        <authorList>
            <person name="Kim D.-U."/>
        </authorList>
    </citation>
    <scope>NUCLEOTIDE SEQUENCE</scope>
    <source>
        <strain evidence="2">DB0510</strain>
    </source>
</reference>